<dbReference type="Proteomes" id="UP000183107">
    <property type="component" value="Unassembled WGS sequence"/>
</dbReference>
<evidence type="ECO:0000313" key="2">
    <source>
        <dbReference type="Proteomes" id="UP000183107"/>
    </source>
</evidence>
<dbReference type="EMBL" id="FOVJ01000007">
    <property type="protein sequence ID" value="SFO07116.1"/>
    <property type="molecule type" value="Genomic_DNA"/>
</dbReference>
<keyword evidence="2" id="KW-1185">Reference proteome</keyword>
<sequence length="222" mass="24963">MLKTVINADVERIESHAFITNEPAELIHIFHPFTQIALWRRGVNSIIEAYLQKGLTNNLLGPGFRTIIRSPYTLALDLFPDFPGREALLEDIRLIAEIYADLLGCDEIALRLEILDCVMCPRFHVDRTGIRLICTYLGSGTEWINDELVDRGKLGPGCLDLPDEASGLFDERTTIESPNLFDLLLFKGSLWQGNSHRGAIHRSPAVASGEHRVLLIMDALWN</sequence>
<dbReference type="Pfam" id="PF08856">
    <property type="entry name" value="DUF1826"/>
    <property type="match status" value="1"/>
</dbReference>
<accession>A0A1I5E6W9</accession>
<dbReference type="InterPro" id="IPR014955">
    <property type="entry name" value="DUF1826"/>
</dbReference>
<proteinExistence type="predicted"/>
<name>A0A1I5E6W9_9PROT</name>
<dbReference type="RefSeq" id="WP_218145034.1">
    <property type="nucleotide sequence ID" value="NZ_FOVJ01000007.1"/>
</dbReference>
<evidence type="ECO:0000313" key="1">
    <source>
        <dbReference type="EMBL" id="SFO07116.1"/>
    </source>
</evidence>
<dbReference type="AlphaFoldDB" id="A0A1I5E6W9"/>
<gene>
    <name evidence="1" type="ORF">SAMN05216386_2521</name>
</gene>
<reference evidence="2" key="1">
    <citation type="submission" date="2016-10" db="EMBL/GenBank/DDBJ databases">
        <authorList>
            <person name="Varghese N."/>
        </authorList>
    </citation>
    <scope>NUCLEOTIDE SEQUENCE [LARGE SCALE GENOMIC DNA]</scope>
    <source>
        <strain evidence="2">Nsp8</strain>
    </source>
</reference>
<organism evidence="1 2">
    <name type="scientific">Nitrosospira briensis</name>
    <dbReference type="NCBI Taxonomy" id="35799"/>
    <lineage>
        <taxon>Bacteria</taxon>
        <taxon>Pseudomonadati</taxon>
        <taxon>Pseudomonadota</taxon>
        <taxon>Betaproteobacteria</taxon>
        <taxon>Nitrosomonadales</taxon>
        <taxon>Nitrosomonadaceae</taxon>
        <taxon>Nitrosospira</taxon>
    </lineage>
</organism>
<evidence type="ECO:0008006" key="3">
    <source>
        <dbReference type="Google" id="ProtNLM"/>
    </source>
</evidence>
<protein>
    <recommendedName>
        <fullName evidence="3">DUF1826 domain-containing protein</fullName>
    </recommendedName>
</protein>